<accession>A0AAV9IL22</accession>
<comment type="caution">
    <text evidence="2">The sequence shown here is derived from an EMBL/GenBank/DDBJ whole genome shotgun (WGS) entry which is preliminary data.</text>
</comment>
<reference evidence="2 3" key="1">
    <citation type="submission" date="2022-07" db="EMBL/GenBank/DDBJ databases">
        <title>Genome-wide signatures of adaptation to extreme environments.</title>
        <authorList>
            <person name="Cho C.H."/>
            <person name="Yoon H.S."/>
        </authorList>
    </citation>
    <scope>NUCLEOTIDE SEQUENCE [LARGE SCALE GENOMIC DNA]</scope>
    <source>
        <strain evidence="2 3">108.79 E11</strain>
    </source>
</reference>
<organism evidence="2 3">
    <name type="scientific">Galdieria yellowstonensis</name>
    <dbReference type="NCBI Taxonomy" id="3028027"/>
    <lineage>
        <taxon>Eukaryota</taxon>
        <taxon>Rhodophyta</taxon>
        <taxon>Bangiophyceae</taxon>
        <taxon>Galdieriales</taxon>
        <taxon>Galdieriaceae</taxon>
        <taxon>Galdieria</taxon>
    </lineage>
</organism>
<feature type="region of interest" description="Disordered" evidence="1">
    <location>
        <begin position="353"/>
        <end position="380"/>
    </location>
</feature>
<proteinExistence type="predicted"/>
<evidence type="ECO:0000256" key="1">
    <source>
        <dbReference type="SAM" id="MobiDB-lite"/>
    </source>
</evidence>
<dbReference type="AlphaFoldDB" id="A0AAV9IL22"/>
<gene>
    <name evidence="2" type="ORF">GAYE_SCF51G6096</name>
</gene>
<evidence type="ECO:0000313" key="3">
    <source>
        <dbReference type="Proteomes" id="UP001300502"/>
    </source>
</evidence>
<sequence>MLSDYPNLKDKRNEVVDLTGLGPRMIGILTNSTNAFGDFGFEEVANNFKADISNAMKRRQFEYVDSLNDSKKADFAEMLYQLFLGPEIARITICDNAYRRRGFLITFKDRSLQFYNSAARDILFDTFTQLYFSDSRLVELSQKLKEVRMKGAGGGEYFEELFLGLCLRFRPEIQTHSRVSKRTIHLQSNVLFRFDGKYFDRRLSSIRMSCWIKFIKNFPGFDYAYVDMTDGSWKLCLMKVSVSSFPAHNRDSAQLELSFEKSGESVPLASLLNLLFDETFEVSPVHNAEKSIVDFEVIDSKGISCRERISILYVTLLTKRNVKAGSAPKFVEFLTFDNFPDKMKPFIDVGQKVRRRHKSQSRRPVKRTESEETSELNVAV</sequence>
<evidence type="ECO:0000313" key="2">
    <source>
        <dbReference type="EMBL" id="KAK4528162.1"/>
    </source>
</evidence>
<name>A0AAV9IL22_9RHOD</name>
<keyword evidence="3" id="KW-1185">Reference proteome</keyword>
<dbReference type="EMBL" id="JANCYU010000060">
    <property type="protein sequence ID" value="KAK4528162.1"/>
    <property type="molecule type" value="Genomic_DNA"/>
</dbReference>
<feature type="compositionally biased region" description="Basic residues" evidence="1">
    <location>
        <begin position="353"/>
        <end position="365"/>
    </location>
</feature>
<protein>
    <submittedName>
        <fullName evidence="2">Uncharacterized protein</fullName>
    </submittedName>
</protein>
<dbReference type="Proteomes" id="UP001300502">
    <property type="component" value="Unassembled WGS sequence"/>
</dbReference>